<name>A0ABQ6HZC2_9MICO</name>
<comment type="caution">
    <text evidence="3">The sequence shown here is derived from an EMBL/GenBank/DDBJ whole genome shotgun (WGS) entry which is preliminary data.</text>
</comment>
<gene>
    <name evidence="3" type="ORF">GCM10025864_08130</name>
</gene>
<dbReference type="RefSeq" id="WP_284292147.1">
    <property type="nucleotide sequence ID" value="NZ_BSUK01000001.1"/>
</dbReference>
<evidence type="ECO:0000259" key="2">
    <source>
        <dbReference type="Pfam" id="PF22513"/>
    </source>
</evidence>
<dbReference type="Proteomes" id="UP001157091">
    <property type="component" value="Unassembled WGS sequence"/>
</dbReference>
<dbReference type="InterPro" id="IPR053853">
    <property type="entry name" value="FitA-like_RHH"/>
</dbReference>
<organism evidence="3 4">
    <name type="scientific">Luteimicrobium album</name>
    <dbReference type="NCBI Taxonomy" id="1054550"/>
    <lineage>
        <taxon>Bacteria</taxon>
        <taxon>Bacillati</taxon>
        <taxon>Actinomycetota</taxon>
        <taxon>Actinomycetes</taxon>
        <taxon>Micrococcales</taxon>
        <taxon>Luteimicrobium</taxon>
    </lineage>
</organism>
<evidence type="ECO:0000256" key="1">
    <source>
        <dbReference type="SAM" id="MobiDB-lite"/>
    </source>
</evidence>
<keyword evidence="4" id="KW-1185">Reference proteome</keyword>
<sequence>MVALQIRDVPDDVRDVLARTAAARGQSLQAYLLDVVRREARAVGNIDLFHATAGLRVEIPDASTLAHVVREGRDGGFTVDRGGDDLPAPRGRRRSAR</sequence>
<evidence type="ECO:0000313" key="4">
    <source>
        <dbReference type="Proteomes" id="UP001157091"/>
    </source>
</evidence>
<feature type="domain" description="Antitoxin FitA-like ribbon-helix-helix" evidence="2">
    <location>
        <begin position="4"/>
        <end position="38"/>
    </location>
</feature>
<dbReference type="SUPFAM" id="SSF47598">
    <property type="entry name" value="Ribbon-helix-helix"/>
    <property type="match status" value="1"/>
</dbReference>
<accession>A0ABQ6HZC2</accession>
<evidence type="ECO:0000313" key="3">
    <source>
        <dbReference type="EMBL" id="GMA23054.1"/>
    </source>
</evidence>
<feature type="region of interest" description="Disordered" evidence="1">
    <location>
        <begin position="74"/>
        <end position="97"/>
    </location>
</feature>
<dbReference type="EMBL" id="BSUK01000001">
    <property type="protein sequence ID" value="GMA23054.1"/>
    <property type="molecule type" value="Genomic_DNA"/>
</dbReference>
<dbReference type="InterPro" id="IPR010985">
    <property type="entry name" value="Ribbon_hlx_hlx"/>
</dbReference>
<dbReference type="Pfam" id="PF22513">
    <property type="entry name" value="FitA-like_RHH"/>
    <property type="match status" value="1"/>
</dbReference>
<reference evidence="4" key="1">
    <citation type="journal article" date="2019" name="Int. J. Syst. Evol. Microbiol.">
        <title>The Global Catalogue of Microorganisms (GCM) 10K type strain sequencing project: providing services to taxonomists for standard genome sequencing and annotation.</title>
        <authorList>
            <consortium name="The Broad Institute Genomics Platform"/>
            <consortium name="The Broad Institute Genome Sequencing Center for Infectious Disease"/>
            <person name="Wu L."/>
            <person name="Ma J."/>
        </authorList>
    </citation>
    <scope>NUCLEOTIDE SEQUENCE [LARGE SCALE GENOMIC DNA]</scope>
    <source>
        <strain evidence="4">NBRC 106348</strain>
    </source>
</reference>
<protein>
    <recommendedName>
        <fullName evidence="2">Antitoxin FitA-like ribbon-helix-helix domain-containing protein</fullName>
    </recommendedName>
</protein>
<proteinExistence type="predicted"/>